<comment type="caution">
    <text evidence="2">The sequence shown here is derived from an EMBL/GenBank/DDBJ whole genome shotgun (WGS) entry which is preliminary data.</text>
</comment>
<keyword evidence="3" id="KW-1185">Reference proteome</keyword>
<evidence type="ECO:0000313" key="2">
    <source>
        <dbReference type="EMBL" id="KAK8385055.1"/>
    </source>
</evidence>
<protein>
    <submittedName>
        <fullName evidence="2">Uncharacterized protein</fullName>
    </submittedName>
</protein>
<organism evidence="2 3">
    <name type="scientific">Scylla paramamosain</name>
    <name type="common">Mud crab</name>
    <dbReference type="NCBI Taxonomy" id="85552"/>
    <lineage>
        <taxon>Eukaryota</taxon>
        <taxon>Metazoa</taxon>
        <taxon>Ecdysozoa</taxon>
        <taxon>Arthropoda</taxon>
        <taxon>Crustacea</taxon>
        <taxon>Multicrustacea</taxon>
        <taxon>Malacostraca</taxon>
        <taxon>Eumalacostraca</taxon>
        <taxon>Eucarida</taxon>
        <taxon>Decapoda</taxon>
        <taxon>Pleocyemata</taxon>
        <taxon>Brachyura</taxon>
        <taxon>Eubrachyura</taxon>
        <taxon>Portunoidea</taxon>
        <taxon>Portunidae</taxon>
        <taxon>Portuninae</taxon>
        <taxon>Scylla</taxon>
    </lineage>
</organism>
<feature type="chain" id="PRO_5043317787" evidence="1">
    <location>
        <begin position="25"/>
        <end position="105"/>
    </location>
</feature>
<evidence type="ECO:0000313" key="3">
    <source>
        <dbReference type="Proteomes" id="UP001487740"/>
    </source>
</evidence>
<reference evidence="2 3" key="1">
    <citation type="submission" date="2023-03" db="EMBL/GenBank/DDBJ databases">
        <title>High-quality genome of Scylla paramamosain provides insights in environmental adaptation.</title>
        <authorList>
            <person name="Zhang L."/>
        </authorList>
    </citation>
    <scope>NUCLEOTIDE SEQUENCE [LARGE SCALE GENOMIC DNA]</scope>
    <source>
        <strain evidence="2">LZ_2023a</strain>
        <tissue evidence="2">Muscle</tissue>
    </source>
</reference>
<gene>
    <name evidence="2" type="ORF">O3P69_012087</name>
</gene>
<dbReference type="Proteomes" id="UP001487740">
    <property type="component" value="Unassembled WGS sequence"/>
</dbReference>
<feature type="signal peptide" evidence="1">
    <location>
        <begin position="1"/>
        <end position="24"/>
    </location>
</feature>
<dbReference type="EMBL" id="JARAKH010000033">
    <property type="protein sequence ID" value="KAK8385055.1"/>
    <property type="molecule type" value="Genomic_DNA"/>
</dbReference>
<proteinExistence type="predicted"/>
<sequence length="105" mass="11473">MSPRLSTVLILAVVVLAALGTTSAKPLGEQDPSAGGPPAFTAREAQVYELEEDGSLDAALINYLFAKQLVQRLRSPSEVSRESQRKRSYWKQCAFNAVSCFGKRK</sequence>
<name>A0AAW0TBW7_SCYPA</name>
<dbReference type="AlphaFoldDB" id="A0AAW0TBW7"/>
<evidence type="ECO:0000256" key="1">
    <source>
        <dbReference type="SAM" id="SignalP"/>
    </source>
</evidence>
<accession>A0AAW0TBW7</accession>
<keyword evidence="1" id="KW-0732">Signal</keyword>